<dbReference type="RefSeq" id="WP_097165241.1">
    <property type="nucleotide sequence ID" value="NZ_CP028129.1"/>
</dbReference>
<evidence type="ECO:0000313" key="8">
    <source>
        <dbReference type="Proteomes" id="UP000237881"/>
    </source>
</evidence>
<dbReference type="SUPFAM" id="SSF51735">
    <property type="entry name" value="NAD(P)-binding Rossmann-fold domains"/>
    <property type="match status" value="1"/>
</dbReference>
<dbReference type="InterPro" id="IPR002347">
    <property type="entry name" value="SDR_fam"/>
</dbReference>
<evidence type="ECO:0000256" key="2">
    <source>
        <dbReference type="ARBA" id="ARBA00023002"/>
    </source>
</evidence>
<dbReference type="Proteomes" id="UP000239698">
    <property type="component" value="Unassembled WGS sequence"/>
</dbReference>
<dbReference type="PIRSF" id="PIRSF000126">
    <property type="entry name" value="11-beta-HSD1"/>
    <property type="match status" value="1"/>
</dbReference>
<dbReference type="InterPro" id="IPR036291">
    <property type="entry name" value="NAD(P)-bd_dom_sf"/>
</dbReference>
<dbReference type="GO" id="GO:0016491">
    <property type="term" value="F:oxidoreductase activity"/>
    <property type="evidence" value="ECO:0007669"/>
    <property type="project" value="UniProtKB-KW"/>
</dbReference>
<evidence type="ECO:0000313" key="9">
    <source>
        <dbReference type="Proteomes" id="UP000239698"/>
    </source>
</evidence>
<comment type="caution">
    <text evidence="6">The sequence shown here is derived from an EMBL/GenBank/DDBJ whole genome shotgun (WGS) entry which is preliminary data.</text>
</comment>
<dbReference type="PRINTS" id="PR00080">
    <property type="entry name" value="SDRFAMILY"/>
</dbReference>
<dbReference type="Gene3D" id="3.40.50.720">
    <property type="entry name" value="NAD(P)-binding Rossmann-like Domain"/>
    <property type="match status" value="1"/>
</dbReference>
<dbReference type="Proteomes" id="UP000237881">
    <property type="component" value="Unassembled WGS sequence"/>
</dbReference>
<protein>
    <submittedName>
        <fullName evidence="6">KR domain-containing protein</fullName>
    </submittedName>
</protein>
<keyword evidence="9" id="KW-1185">Reference proteome</keyword>
<dbReference type="InterPro" id="IPR057326">
    <property type="entry name" value="KR_dom"/>
</dbReference>
<dbReference type="PRINTS" id="PR00081">
    <property type="entry name" value="GDHRDH"/>
</dbReference>
<dbReference type="EMBL" id="PSVT01000016">
    <property type="protein sequence ID" value="PPH76486.1"/>
    <property type="molecule type" value="Genomic_DNA"/>
</dbReference>
<feature type="compositionally biased region" description="Basic and acidic residues" evidence="4">
    <location>
        <begin position="253"/>
        <end position="262"/>
    </location>
</feature>
<evidence type="ECO:0000259" key="5">
    <source>
        <dbReference type="SMART" id="SM00822"/>
    </source>
</evidence>
<reference evidence="8 9" key="1">
    <citation type="submission" date="2018-02" db="EMBL/GenBank/DDBJ databases">
        <title>Bacteriophage NCPPB3778 and a type I-E CRISPR drive the evolution of the US Biological Select Agent, Rathayibacter toxicus.</title>
        <authorList>
            <person name="Davis E.W.II."/>
            <person name="Tabima J.F."/>
            <person name="Weisberg A.J."/>
            <person name="Lopes L.D."/>
            <person name="Wiseman M.S."/>
            <person name="Wiseman M.S."/>
            <person name="Pupko T."/>
            <person name="Belcher M.S."/>
            <person name="Sechler A.J."/>
            <person name="Tancos M.A."/>
            <person name="Schroeder B.K."/>
            <person name="Murray T.D."/>
            <person name="Luster D.G."/>
            <person name="Schneider W.L."/>
            <person name="Rogers E."/>
            <person name="Andreote F.D."/>
            <person name="Grunwald N.J."/>
            <person name="Putnam M.L."/>
            <person name="Chang J.H."/>
        </authorList>
    </citation>
    <scope>NUCLEOTIDE SEQUENCE [LARGE SCALE GENOMIC DNA]</scope>
    <source>
        <strain evidence="7 9">AY1D6</strain>
        <strain evidence="6 8">AY1I9</strain>
    </source>
</reference>
<dbReference type="GeneID" id="49820955"/>
<evidence type="ECO:0000313" key="6">
    <source>
        <dbReference type="EMBL" id="PPF12973.1"/>
    </source>
</evidence>
<feature type="domain" description="Ketoreductase" evidence="5">
    <location>
        <begin position="2"/>
        <end position="177"/>
    </location>
</feature>
<evidence type="ECO:0000256" key="1">
    <source>
        <dbReference type="ARBA" id="ARBA00006484"/>
    </source>
</evidence>
<evidence type="ECO:0000256" key="3">
    <source>
        <dbReference type="RuleBase" id="RU000363"/>
    </source>
</evidence>
<dbReference type="Pfam" id="PF00106">
    <property type="entry name" value="adh_short"/>
    <property type="match status" value="1"/>
</dbReference>
<proteinExistence type="inferred from homology"/>
<dbReference type="SMART" id="SM00822">
    <property type="entry name" value="PKS_KR"/>
    <property type="match status" value="1"/>
</dbReference>
<feature type="compositionally biased region" description="Pro residues" evidence="4">
    <location>
        <begin position="264"/>
        <end position="277"/>
    </location>
</feature>
<evidence type="ECO:0000313" key="7">
    <source>
        <dbReference type="EMBL" id="PPH76486.1"/>
    </source>
</evidence>
<organism evidence="6 8">
    <name type="scientific">Rathayibacter rathayi</name>
    <name type="common">Corynebacterium rathayi</name>
    <dbReference type="NCBI Taxonomy" id="33887"/>
    <lineage>
        <taxon>Bacteria</taxon>
        <taxon>Bacillati</taxon>
        <taxon>Actinomycetota</taxon>
        <taxon>Actinomycetes</taxon>
        <taxon>Micrococcales</taxon>
        <taxon>Microbacteriaceae</taxon>
        <taxon>Rathayibacter</taxon>
    </lineage>
</organism>
<dbReference type="AlphaFoldDB" id="A0ABD6W755"/>
<gene>
    <name evidence="6" type="ORF">C5C04_10295</name>
    <name evidence="7" type="ORF">C5C40_08950</name>
</gene>
<feature type="region of interest" description="Disordered" evidence="4">
    <location>
        <begin position="253"/>
        <end position="277"/>
    </location>
</feature>
<dbReference type="KEGG" id="rry:C1O28_10770"/>
<dbReference type="CDD" id="cd05233">
    <property type="entry name" value="SDR_c"/>
    <property type="match status" value="1"/>
</dbReference>
<sequence length="277" mass="29751">MSTALITGSSSGLGLAFARAFARRGWSVVLVARSEPRLREAATDLRALGAAGVEVLPVDLGDREQVEQVRARLLDPARPVRVLVNNAGFGIDGTFAEPDVAAQDRAFEVMLRAVAVLSGAAAEAMTARGRGAILTVSSVAGFVHLGPYSAVKAWATAFAQSLAVELRGTGVRSAALCPGWVRTEFHERAAMDTSSIPSFFWLDADAVVEEFLRDVARGVVVSVPSWRFEIPMALVRHLPEPLVRRLSASVSERRRAGAREQPSRPFPGVPPRRVPYT</sequence>
<accession>A0ABD6W755</accession>
<dbReference type="EMBL" id="PSUL01000023">
    <property type="protein sequence ID" value="PPF12973.1"/>
    <property type="molecule type" value="Genomic_DNA"/>
</dbReference>
<dbReference type="PANTHER" id="PTHR44196:SF2">
    <property type="entry name" value="SHORT-CHAIN DEHYDROGENASE-RELATED"/>
    <property type="match status" value="1"/>
</dbReference>
<evidence type="ECO:0000256" key="4">
    <source>
        <dbReference type="SAM" id="MobiDB-lite"/>
    </source>
</evidence>
<keyword evidence="2" id="KW-0560">Oxidoreductase</keyword>
<comment type="similarity">
    <text evidence="1 3">Belongs to the short-chain dehydrogenases/reductases (SDR) family.</text>
</comment>
<dbReference type="PANTHER" id="PTHR44196">
    <property type="entry name" value="DEHYDROGENASE/REDUCTASE SDR FAMILY MEMBER 7B"/>
    <property type="match status" value="1"/>
</dbReference>
<name>A0ABD6W755_RATRA</name>